<evidence type="ECO:0000313" key="1">
    <source>
        <dbReference type="EMBL" id="EPX63456.1"/>
    </source>
</evidence>
<dbReference type="InterPro" id="IPR036388">
    <property type="entry name" value="WH-like_DNA-bd_sf"/>
</dbReference>
<protein>
    <submittedName>
        <fullName evidence="1">DNA-binding regulatory protein</fullName>
    </submittedName>
</protein>
<accession>S9PK92</accession>
<reference evidence="1" key="1">
    <citation type="submission" date="2013-05" db="EMBL/GenBank/DDBJ databases">
        <title>Genome assembly of Cystobacter fuscus DSM 2262.</title>
        <authorList>
            <person name="Sharma G."/>
            <person name="Khatri I."/>
            <person name="Kaur C."/>
            <person name="Mayilraj S."/>
            <person name="Subramanian S."/>
        </authorList>
    </citation>
    <scope>NUCLEOTIDE SEQUENCE [LARGE SCALE GENOMIC DNA]</scope>
    <source>
        <strain evidence="1">DSM 2262</strain>
    </source>
</reference>
<dbReference type="InterPro" id="IPR013324">
    <property type="entry name" value="RNA_pol_sigma_r3/r4-like"/>
</dbReference>
<dbReference type="InterPro" id="IPR011745">
    <property type="entry name" value="RNA_pol_sigma70_MYXXA"/>
</dbReference>
<dbReference type="Gene3D" id="1.10.10.10">
    <property type="entry name" value="Winged helix-like DNA-binding domain superfamily/Winged helix DNA-binding domain"/>
    <property type="match status" value="1"/>
</dbReference>
<dbReference type="GO" id="GO:0003677">
    <property type="term" value="F:DNA binding"/>
    <property type="evidence" value="ECO:0007669"/>
    <property type="project" value="UniProtKB-KW"/>
</dbReference>
<comment type="caution">
    <text evidence="1">The sequence shown here is derived from an EMBL/GenBank/DDBJ whole genome shotgun (WGS) entry which is preliminary data.</text>
</comment>
<dbReference type="Proteomes" id="UP000011682">
    <property type="component" value="Unassembled WGS sequence"/>
</dbReference>
<dbReference type="NCBIfam" id="TIGR03001">
    <property type="entry name" value="Sig-70_gmx1"/>
    <property type="match status" value="1"/>
</dbReference>
<sequence>MDDKVFVDYLAQRLPPAKEGDSLAKVFADMYLEDLYLAFACVHKVPEAIATLEEHHLRELRTWLKRTNSVVDDLCQDVRIQLLVGLTPAGPRLATYRGSSALQHWIHVVASRLLPPSKPPSGNGSSGSGSPPASLLNALENIPFQRPDLDIELIKRLSMDDFRQALSGAVRALSEEQRRLLKYYYVKRLTTTELGRLIGKDQSTASRKLALAREAVYEETKRLLKERLSLASKEFDSFVAAIQSNFDMSLSQILGETDEEEDEK</sequence>
<dbReference type="eggNOG" id="COG1595">
    <property type="taxonomic scope" value="Bacteria"/>
</dbReference>
<name>S9PK92_CYSF2</name>
<gene>
    <name evidence="1" type="ORF">D187_005862</name>
</gene>
<dbReference type="SUPFAM" id="SSF88659">
    <property type="entry name" value="Sigma3 and sigma4 domains of RNA polymerase sigma factors"/>
    <property type="match status" value="1"/>
</dbReference>
<dbReference type="AlphaFoldDB" id="S9PK92"/>
<organism evidence="1 2">
    <name type="scientific">Cystobacter fuscus (strain ATCC 25194 / DSM 2262 / NBRC 100088 / M29)</name>
    <dbReference type="NCBI Taxonomy" id="1242864"/>
    <lineage>
        <taxon>Bacteria</taxon>
        <taxon>Pseudomonadati</taxon>
        <taxon>Myxococcota</taxon>
        <taxon>Myxococcia</taxon>
        <taxon>Myxococcales</taxon>
        <taxon>Cystobacterineae</taxon>
        <taxon>Archangiaceae</taxon>
        <taxon>Cystobacter</taxon>
    </lineage>
</organism>
<dbReference type="EMBL" id="ANAH02000005">
    <property type="protein sequence ID" value="EPX63456.1"/>
    <property type="molecule type" value="Genomic_DNA"/>
</dbReference>
<evidence type="ECO:0000313" key="2">
    <source>
        <dbReference type="Proteomes" id="UP000011682"/>
    </source>
</evidence>
<keyword evidence="1" id="KW-0238">DNA-binding</keyword>
<keyword evidence="2" id="KW-1185">Reference proteome</keyword>
<proteinExistence type="predicted"/>